<dbReference type="Pfam" id="PF01612">
    <property type="entry name" value="DNA_pol_A_exo1"/>
    <property type="match status" value="1"/>
</dbReference>
<dbReference type="InterPro" id="IPR012337">
    <property type="entry name" value="RNaseH-like_sf"/>
</dbReference>
<gene>
    <name evidence="6" type="primary">rnd</name>
    <name evidence="8" type="ORF">BFN67_03250</name>
</gene>
<dbReference type="AlphaFoldDB" id="A0A1V8RS52"/>
<comment type="cofactor">
    <cofactor evidence="6">
        <name>a divalent metal cation</name>
        <dbReference type="ChEBI" id="CHEBI:60240"/>
    </cofactor>
</comment>
<dbReference type="InterPro" id="IPR002562">
    <property type="entry name" value="3'-5'_exonuclease_dom"/>
</dbReference>
<sequence length="383" mass="43040">MHVITTQDELETAIAAFEASDFVTVDTEFIRETTFWPILCLIQMAAPGTTALIDPLAPGLDLKPFFRLMANEKVVKVFHAARQDIEIIVHLGDLVPHPVFDTQVAAMVCGFGDSVSYDQIVQKITGTRLDKSSRFTDWRQRPLSEKQLQYALADVTHLIEVYQHLTAELERENRAHWLNEEMEVLTSRTTYDPPLEDAWKRLKMRVRKPLELAILQAVAAWREREARVRDVPRGRIIKDDAIYEIAQQAPRDAAALARLRTIPKGWERSSGAESLLDVVNTALAVPKDELPKLPKSFQPPEGTGAAAEILKVLLRIVAEKEGVATKVLASSDDIEHIAAEGEKADVPAMQGWRRAVFGDKALRLVRGEIGIKFDKRRIAVFEL</sequence>
<accession>A0A1V8RS52</accession>
<keyword evidence="3 6" id="KW-0540">Nuclease</keyword>
<dbReference type="SUPFAM" id="SSF47819">
    <property type="entry name" value="HRDC-like"/>
    <property type="match status" value="2"/>
</dbReference>
<dbReference type="OrthoDB" id="9800549at2"/>
<comment type="similarity">
    <text evidence="6">Belongs to the RNase D family.</text>
</comment>
<comment type="caution">
    <text evidence="8">The sequence shown here is derived from an EMBL/GenBank/DDBJ whole genome shotgun (WGS) entry which is preliminary data.</text>
</comment>
<dbReference type="HAMAP" id="MF_01899">
    <property type="entry name" value="RNase_D"/>
    <property type="match status" value="1"/>
</dbReference>
<dbReference type="EMBL" id="MDET01000012">
    <property type="protein sequence ID" value="OQM75985.1"/>
    <property type="molecule type" value="Genomic_DNA"/>
</dbReference>
<feature type="domain" description="HRDC" evidence="7">
    <location>
        <begin position="208"/>
        <end position="289"/>
    </location>
</feature>
<evidence type="ECO:0000256" key="3">
    <source>
        <dbReference type="ARBA" id="ARBA00022722"/>
    </source>
</evidence>
<dbReference type="PANTHER" id="PTHR47649">
    <property type="entry name" value="RIBONUCLEASE D"/>
    <property type="match status" value="1"/>
</dbReference>
<dbReference type="InterPro" id="IPR036397">
    <property type="entry name" value="RNaseH_sf"/>
</dbReference>
<evidence type="ECO:0000256" key="4">
    <source>
        <dbReference type="ARBA" id="ARBA00022801"/>
    </source>
</evidence>
<dbReference type="GO" id="GO:0008408">
    <property type="term" value="F:3'-5' exonuclease activity"/>
    <property type="evidence" value="ECO:0007669"/>
    <property type="project" value="InterPro"/>
</dbReference>
<name>A0A1V8RS52_9HYPH</name>
<dbReference type="Gene3D" id="3.30.420.10">
    <property type="entry name" value="Ribonuclease H-like superfamily/Ribonuclease H"/>
    <property type="match status" value="1"/>
</dbReference>
<keyword evidence="1 6" id="KW-0963">Cytoplasm</keyword>
<comment type="catalytic activity">
    <reaction evidence="6">
        <text>Exonucleolytic cleavage that removes extra residues from the 3'-terminus of tRNA to produce 5'-mononucleotides.</text>
        <dbReference type="EC" id="3.1.13.5"/>
    </reaction>
</comment>
<dbReference type="NCBIfam" id="TIGR01388">
    <property type="entry name" value="rnd"/>
    <property type="match status" value="1"/>
</dbReference>
<proteinExistence type="inferred from homology"/>
<evidence type="ECO:0000256" key="2">
    <source>
        <dbReference type="ARBA" id="ARBA00022694"/>
    </source>
</evidence>
<evidence type="ECO:0000256" key="6">
    <source>
        <dbReference type="HAMAP-Rule" id="MF_01899"/>
    </source>
</evidence>
<dbReference type="InterPro" id="IPR006292">
    <property type="entry name" value="RNase_D"/>
</dbReference>
<dbReference type="PANTHER" id="PTHR47649:SF1">
    <property type="entry name" value="RIBONUCLEASE D"/>
    <property type="match status" value="1"/>
</dbReference>
<dbReference type="InterPro" id="IPR010997">
    <property type="entry name" value="HRDC-like_sf"/>
</dbReference>
<dbReference type="EC" id="3.1.13.5" evidence="6"/>
<dbReference type="Proteomes" id="UP000191905">
    <property type="component" value="Unassembled WGS sequence"/>
</dbReference>
<dbReference type="SMART" id="SM00474">
    <property type="entry name" value="35EXOc"/>
    <property type="match status" value="1"/>
</dbReference>
<dbReference type="Pfam" id="PF00570">
    <property type="entry name" value="HRDC"/>
    <property type="match status" value="1"/>
</dbReference>
<dbReference type="SUPFAM" id="SSF53098">
    <property type="entry name" value="Ribonuclease H-like"/>
    <property type="match status" value="1"/>
</dbReference>
<dbReference type="InterPro" id="IPR002121">
    <property type="entry name" value="HRDC_dom"/>
</dbReference>
<keyword evidence="5 6" id="KW-0269">Exonuclease</keyword>
<evidence type="ECO:0000313" key="8">
    <source>
        <dbReference type="EMBL" id="OQM75985.1"/>
    </source>
</evidence>
<dbReference type="GO" id="GO:0005737">
    <property type="term" value="C:cytoplasm"/>
    <property type="evidence" value="ECO:0007669"/>
    <property type="project" value="UniProtKB-SubCell"/>
</dbReference>
<dbReference type="GO" id="GO:0033890">
    <property type="term" value="F:ribonuclease D activity"/>
    <property type="evidence" value="ECO:0007669"/>
    <property type="project" value="UniProtKB-UniRule"/>
</dbReference>
<dbReference type="SMART" id="SM00341">
    <property type="entry name" value="HRDC"/>
    <property type="match status" value="1"/>
</dbReference>
<evidence type="ECO:0000256" key="1">
    <source>
        <dbReference type="ARBA" id="ARBA00022490"/>
    </source>
</evidence>
<comment type="function">
    <text evidence="6">Exonuclease involved in the 3' processing of various precursor tRNAs. Initiates hydrolysis at the 3'-terminus of an RNA molecule and releases 5'-mononucleotides.</text>
</comment>
<keyword evidence="4 6" id="KW-0378">Hydrolase</keyword>
<dbReference type="RefSeq" id="WP_080919538.1">
    <property type="nucleotide sequence ID" value="NZ_MDET01000012.1"/>
</dbReference>
<evidence type="ECO:0000259" key="7">
    <source>
        <dbReference type="PROSITE" id="PS50967"/>
    </source>
</evidence>
<dbReference type="Gene3D" id="1.10.150.80">
    <property type="entry name" value="HRDC domain"/>
    <property type="match status" value="1"/>
</dbReference>
<dbReference type="STRING" id="1873176.BFN67_03250"/>
<dbReference type="InterPro" id="IPR044876">
    <property type="entry name" value="HRDC_dom_sf"/>
</dbReference>
<organism evidence="8 9">
    <name type="scientific">Manganibacter manganicus</name>
    <dbReference type="NCBI Taxonomy" id="1873176"/>
    <lineage>
        <taxon>Bacteria</taxon>
        <taxon>Pseudomonadati</taxon>
        <taxon>Pseudomonadota</taxon>
        <taxon>Alphaproteobacteria</taxon>
        <taxon>Hyphomicrobiales</taxon>
        <taxon>Phyllobacteriaceae</taxon>
        <taxon>Manganibacter</taxon>
    </lineage>
</organism>
<keyword evidence="2 6" id="KW-0819">tRNA processing</keyword>
<dbReference type="GO" id="GO:0003676">
    <property type="term" value="F:nucleic acid binding"/>
    <property type="evidence" value="ECO:0007669"/>
    <property type="project" value="InterPro"/>
</dbReference>
<comment type="subcellular location">
    <subcellularLocation>
        <location evidence="6">Cytoplasm</location>
    </subcellularLocation>
</comment>
<dbReference type="CDD" id="cd06142">
    <property type="entry name" value="RNaseD_exo"/>
    <property type="match status" value="1"/>
</dbReference>
<evidence type="ECO:0000313" key="9">
    <source>
        <dbReference type="Proteomes" id="UP000191905"/>
    </source>
</evidence>
<protein>
    <recommendedName>
        <fullName evidence="6">Ribonuclease D</fullName>
        <shortName evidence="6">RNase D</shortName>
        <ecNumber evidence="6">3.1.13.5</ecNumber>
    </recommendedName>
</protein>
<reference evidence="8 9" key="1">
    <citation type="journal article" date="2016" name="Int. J. Syst. Evol. Microbiol.">
        <title>Pseudaminobacter manganicus sp. nov., isolated from sludge of a manganese mine.</title>
        <authorList>
            <person name="Li J."/>
            <person name="Huang J."/>
            <person name="Liao S."/>
            <person name="Wang G."/>
        </authorList>
    </citation>
    <scope>NUCLEOTIDE SEQUENCE [LARGE SCALE GENOMIC DNA]</scope>
    <source>
        <strain evidence="8 9">JH-7</strain>
    </source>
</reference>
<dbReference type="GO" id="GO:0042780">
    <property type="term" value="P:tRNA 3'-end processing"/>
    <property type="evidence" value="ECO:0007669"/>
    <property type="project" value="UniProtKB-UniRule"/>
</dbReference>
<dbReference type="InterPro" id="IPR051086">
    <property type="entry name" value="RNase_D-like"/>
</dbReference>
<evidence type="ECO:0000256" key="5">
    <source>
        <dbReference type="ARBA" id="ARBA00022839"/>
    </source>
</evidence>
<keyword evidence="9" id="KW-1185">Reference proteome</keyword>
<dbReference type="PROSITE" id="PS50967">
    <property type="entry name" value="HRDC"/>
    <property type="match status" value="1"/>
</dbReference>
<dbReference type="GO" id="GO:0000166">
    <property type="term" value="F:nucleotide binding"/>
    <property type="evidence" value="ECO:0007669"/>
    <property type="project" value="InterPro"/>
</dbReference>